<dbReference type="GO" id="GO:0022857">
    <property type="term" value="F:transmembrane transporter activity"/>
    <property type="evidence" value="ECO:0007669"/>
    <property type="project" value="InterPro"/>
</dbReference>
<comment type="subcellular location">
    <subcellularLocation>
        <location evidence="1">Membrane</location>
        <topology evidence="1">Multi-pass membrane protein</topology>
    </subcellularLocation>
</comment>
<dbReference type="SUPFAM" id="SSF103473">
    <property type="entry name" value="MFS general substrate transporter"/>
    <property type="match status" value="1"/>
</dbReference>
<feature type="transmembrane region" description="Helical" evidence="8">
    <location>
        <begin position="252"/>
        <end position="274"/>
    </location>
</feature>
<dbReference type="InterPro" id="IPR010573">
    <property type="entry name" value="MFS_Str1/Tri12-like"/>
</dbReference>
<dbReference type="OrthoDB" id="4161376at2759"/>
<feature type="transmembrane region" description="Helical" evidence="8">
    <location>
        <begin position="542"/>
        <end position="561"/>
    </location>
</feature>
<dbReference type="InterPro" id="IPR036259">
    <property type="entry name" value="MFS_trans_sf"/>
</dbReference>
<feature type="transmembrane region" description="Helical" evidence="8">
    <location>
        <begin position="98"/>
        <end position="120"/>
    </location>
</feature>
<evidence type="ECO:0000256" key="1">
    <source>
        <dbReference type="ARBA" id="ARBA00004141"/>
    </source>
</evidence>
<evidence type="ECO:0000256" key="6">
    <source>
        <dbReference type="ARBA" id="ARBA00023136"/>
    </source>
</evidence>
<dbReference type="PANTHER" id="PTHR23501:SF102">
    <property type="entry name" value="DRUG TRANSPORTER, PUTATIVE (AFU_ORTHOLOGUE AFUA_3G08530)-RELATED"/>
    <property type="match status" value="1"/>
</dbReference>
<feature type="transmembrane region" description="Helical" evidence="8">
    <location>
        <begin position="127"/>
        <end position="146"/>
    </location>
</feature>
<evidence type="ECO:0000313" key="10">
    <source>
        <dbReference type="Proteomes" id="UP000737391"/>
    </source>
</evidence>
<evidence type="ECO:0000256" key="5">
    <source>
        <dbReference type="ARBA" id="ARBA00022989"/>
    </source>
</evidence>
<keyword evidence="3" id="KW-0813">Transport</keyword>
<reference evidence="9" key="1">
    <citation type="submission" date="2020-01" db="EMBL/GenBank/DDBJ databases">
        <title>Identification and distribution of gene clusters putatively required for synthesis of sphingolipid metabolism inhibitors in phylogenetically diverse species of the filamentous fungus Fusarium.</title>
        <authorList>
            <person name="Kim H.-S."/>
            <person name="Busman M."/>
            <person name="Brown D.W."/>
            <person name="Divon H."/>
            <person name="Uhlig S."/>
            <person name="Proctor R.H."/>
        </authorList>
    </citation>
    <scope>NUCLEOTIDE SEQUENCE</scope>
    <source>
        <strain evidence="9">NRRL 31653</strain>
    </source>
</reference>
<feature type="transmembrane region" description="Helical" evidence="8">
    <location>
        <begin position="280"/>
        <end position="299"/>
    </location>
</feature>
<feature type="region of interest" description="Disordered" evidence="7">
    <location>
        <begin position="1"/>
        <end position="26"/>
    </location>
</feature>
<feature type="transmembrane region" description="Helical" evidence="8">
    <location>
        <begin position="67"/>
        <end position="86"/>
    </location>
</feature>
<organism evidence="9 10">
    <name type="scientific">Fusarium agapanthi</name>
    <dbReference type="NCBI Taxonomy" id="1803897"/>
    <lineage>
        <taxon>Eukaryota</taxon>
        <taxon>Fungi</taxon>
        <taxon>Dikarya</taxon>
        <taxon>Ascomycota</taxon>
        <taxon>Pezizomycotina</taxon>
        <taxon>Sordariomycetes</taxon>
        <taxon>Hypocreomycetidae</taxon>
        <taxon>Hypocreales</taxon>
        <taxon>Nectriaceae</taxon>
        <taxon>Fusarium</taxon>
        <taxon>Fusarium fujikuroi species complex</taxon>
    </lineage>
</organism>
<dbReference type="PANTHER" id="PTHR23501">
    <property type="entry name" value="MAJOR FACILITATOR SUPERFAMILY"/>
    <property type="match status" value="1"/>
</dbReference>
<accession>A0A9P5B6T9</accession>
<feature type="transmembrane region" description="Helical" evidence="8">
    <location>
        <begin position="177"/>
        <end position="203"/>
    </location>
</feature>
<feature type="transmembrane region" description="Helical" evidence="8">
    <location>
        <begin position="411"/>
        <end position="433"/>
    </location>
</feature>
<evidence type="ECO:0000256" key="8">
    <source>
        <dbReference type="SAM" id="Phobius"/>
    </source>
</evidence>
<feature type="transmembrane region" description="Helical" evidence="8">
    <location>
        <begin position="386"/>
        <end position="405"/>
    </location>
</feature>
<dbReference type="GO" id="GO:0005886">
    <property type="term" value="C:plasma membrane"/>
    <property type="evidence" value="ECO:0007669"/>
    <property type="project" value="TreeGrafter"/>
</dbReference>
<evidence type="ECO:0000256" key="2">
    <source>
        <dbReference type="ARBA" id="ARBA00007520"/>
    </source>
</evidence>
<gene>
    <name evidence="9" type="ORF">FAGAP_8559</name>
</gene>
<feature type="transmembrane region" description="Helical" evidence="8">
    <location>
        <begin position="320"/>
        <end position="341"/>
    </location>
</feature>
<feature type="transmembrane region" description="Helical" evidence="8">
    <location>
        <begin position="152"/>
        <end position="170"/>
    </location>
</feature>
<name>A0A9P5B6T9_9HYPO</name>
<dbReference type="InterPro" id="IPR005829">
    <property type="entry name" value="Sugar_transporter_CS"/>
</dbReference>
<dbReference type="AlphaFoldDB" id="A0A9P5B6T9"/>
<dbReference type="EMBL" id="LUFC02000659">
    <property type="protein sequence ID" value="KAF4495295.1"/>
    <property type="molecule type" value="Genomic_DNA"/>
</dbReference>
<dbReference type="Pfam" id="PF06609">
    <property type="entry name" value="TRI12"/>
    <property type="match status" value="1"/>
</dbReference>
<evidence type="ECO:0000256" key="4">
    <source>
        <dbReference type="ARBA" id="ARBA00022692"/>
    </source>
</evidence>
<comment type="caution">
    <text evidence="9">The sequence shown here is derived from an EMBL/GenBank/DDBJ whole genome shotgun (WGS) entry which is preliminary data.</text>
</comment>
<dbReference type="Proteomes" id="UP000737391">
    <property type="component" value="Unassembled WGS sequence"/>
</dbReference>
<evidence type="ECO:0000256" key="7">
    <source>
        <dbReference type="SAM" id="MobiDB-lite"/>
    </source>
</evidence>
<sequence>MASNLEVSAAPTGDTKKSALPMDDQRPHSIEYVENPDLEPTPKVAISTILAVFASLYTQLCSKMFMGLTYVPAIATGFIMPTQILQQIGMALGDTENIAWIPGSWSIGSAVAFSIAGGLSDVFGRRYVLLSGQTIILVGGTTLHIVAGTTLVGFGAGTIMVAYPGIAELLPNKYRGIGLAWTEFCITIPWGSLAGLIATHLYLKASWRWCYYVTIIYAAICLIGTFICYFPPSRPQHDFERTRWQQVKELDYIGLLLFATGITVFLIGVTFLGATHRSMTLVATTISIGACIFIAAFVYDFTIPKKPLFPIKIFRMYREFTVYLVVLFVSGMIWQGIVTLGNQGTLFMFTNDIIEIGIISVPASMSGIIGGWIMPSLVHKLKHIRYQFVFALVLQTVFTASYAAVVPNNKTGWTILPMFGQSCFTWVTVLSYVSSGLLVPQEDLGVSAGLMGTFRSAGGSLGNAMFSTILTSIVNRDLGNNIAGAAIGAGYSPKDLPTLIPAVIQNAVGVPMAMAKVPNVTEPVFQATAAAFKNTYAKAFRTVFYSTIPLGVLAIIAACFIRDPSHLLNNHVAVQQEKEVFGKKKDIEMEPKIID</sequence>
<protein>
    <submittedName>
        <fullName evidence="9">Drug facilitator PEP5</fullName>
    </submittedName>
</protein>
<feature type="transmembrane region" description="Helical" evidence="8">
    <location>
        <begin position="353"/>
        <end position="374"/>
    </location>
</feature>
<keyword evidence="5 8" id="KW-1133">Transmembrane helix</keyword>
<evidence type="ECO:0000313" key="9">
    <source>
        <dbReference type="EMBL" id="KAF4495295.1"/>
    </source>
</evidence>
<dbReference type="Gene3D" id="1.20.1250.20">
    <property type="entry name" value="MFS general substrate transporter like domains"/>
    <property type="match status" value="2"/>
</dbReference>
<proteinExistence type="inferred from homology"/>
<keyword evidence="4 8" id="KW-0812">Transmembrane</keyword>
<evidence type="ECO:0000256" key="3">
    <source>
        <dbReference type="ARBA" id="ARBA00022448"/>
    </source>
</evidence>
<dbReference type="PROSITE" id="PS00216">
    <property type="entry name" value="SUGAR_TRANSPORT_1"/>
    <property type="match status" value="1"/>
</dbReference>
<feature type="transmembrane region" description="Helical" evidence="8">
    <location>
        <begin position="209"/>
        <end position="231"/>
    </location>
</feature>
<keyword evidence="6 8" id="KW-0472">Membrane</keyword>
<keyword evidence="10" id="KW-1185">Reference proteome</keyword>
<comment type="similarity">
    <text evidence="2">Belongs to the major facilitator superfamily. TCR/Tet family.</text>
</comment>